<evidence type="ECO:0000256" key="5">
    <source>
        <dbReference type="RuleBase" id="RU000411"/>
    </source>
</evidence>
<dbReference type="Gene3D" id="2.30.39.10">
    <property type="entry name" value="Alpha-1-antitrypsin, domain 1"/>
    <property type="match status" value="1"/>
</dbReference>
<dbReference type="CDD" id="cd19954">
    <property type="entry name" value="serpin42Dd-like_insects"/>
    <property type="match status" value="1"/>
</dbReference>
<dbReference type="Gene3D" id="3.30.497.10">
    <property type="entry name" value="Antithrombin, subunit I, domain 2"/>
    <property type="match status" value="1"/>
</dbReference>
<gene>
    <name evidence="7" type="ORF">M5D96_004332</name>
</gene>
<evidence type="ECO:0000256" key="3">
    <source>
        <dbReference type="ARBA" id="ARBA00022729"/>
    </source>
</evidence>
<evidence type="ECO:0000259" key="6">
    <source>
        <dbReference type="SMART" id="SM00093"/>
    </source>
</evidence>
<dbReference type="SMART" id="SM00093">
    <property type="entry name" value="SERPIN"/>
    <property type="match status" value="1"/>
</dbReference>
<comment type="similarity">
    <text evidence="1 5">Belongs to the serpin family.</text>
</comment>
<dbReference type="Proteomes" id="UP001059596">
    <property type="component" value="Unassembled WGS sequence"/>
</dbReference>
<dbReference type="InterPro" id="IPR042185">
    <property type="entry name" value="Serpin_sf_2"/>
</dbReference>
<feature type="domain" description="Serpin" evidence="6">
    <location>
        <begin position="41"/>
        <end position="398"/>
    </location>
</feature>
<keyword evidence="3" id="KW-0732">Signal</keyword>
<sequence length="399" mass="44582">MGKLIGALVELRKSLPPEVTFQMKYLYLILLASSVACRFSEDFYRILAKENAKKNLISSPFSVEIILSMAYMAAGGKTAQELRKTLKLPEDKNELASKYREFFANLEGREKAVILDLANRIYVNGKYRLVPEFNQVLQNSFKADAKAISVDDPVKAASIVNNWVSNKTRGKIGEMVSPTDMNSDLSAILVNAIYFKGQWKHEFNADQTHTADFQVSVEKSVPVQMMTLSGSFGAAYLHDLDAKVIELPYRNSSLSMRIFLPNKIDGLSELEEKIAGLSVLLRKSTVNVKVPKFKIKFNTQLKAILQKLGIRDAFKPSANFEGLVMGSGIKMDKVVQKAYLKVDEKGSKATAATGSLIRRKKSVGLPNPLPMEFVADHPFAYIIRDRSTIYFQGHIVKPQ</sequence>
<dbReference type="InterPro" id="IPR042178">
    <property type="entry name" value="Serpin_sf_1"/>
</dbReference>
<dbReference type="InterPro" id="IPR000215">
    <property type="entry name" value="Serpin_fam"/>
</dbReference>
<keyword evidence="8" id="KW-1185">Reference proteome</keyword>
<accession>A0A9Q0BSE3</accession>
<keyword evidence="2" id="KW-0646">Protease inhibitor</keyword>
<evidence type="ECO:0000256" key="1">
    <source>
        <dbReference type="ARBA" id="ARBA00009500"/>
    </source>
</evidence>
<name>A0A9Q0BSE3_9MUSC</name>
<dbReference type="SUPFAM" id="SSF56574">
    <property type="entry name" value="Serpins"/>
    <property type="match status" value="1"/>
</dbReference>
<dbReference type="PANTHER" id="PTHR11461">
    <property type="entry name" value="SERINE PROTEASE INHIBITOR, SERPIN"/>
    <property type="match status" value="1"/>
</dbReference>
<dbReference type="AlphaFoldDB" id="A0A9Q0BSE3"/>
<reference evidence="7" key="1">
    <citation type="journal article" date="2023" name="Genome Biol. Evol.">
        <title>Long-read-based Genome Assembly of Drosophila gunungcola Reveals Fewer Chemosensory Genes in Flower-breeding Species.</title>
        <authorList>
            <person name="Negi A."/>
            <person name="Liao B.Y."/>
            <person name="Yeh S.D."/>
        </authorList>
    </citation>
    <scope>NUCLEOTIDE SEQUENCE</scope>
    <source>
        <strain evidence="7">Sukarami</strain>
    </source>
</reference>
<dbReference type="FunFam" id="3.30.497.10:FF:000006">
    <property type="entry name" value="Plasminogen activator inhibitor 1"/>
    <property type="match status" value="1"/>
</dbReference>
<evidence type="ECO:0000256" key="4">
    <source>
        <dbReference type="ARBA" id="ARBA00022900"/>
    </source>
</evidence>
<evidence type="ECO:0000256" key="2">
    <source>
        <dbReference type="ARBA" id="ARBA00022690"/>
    </source>
</evidence>
<proteinExistence type="inferred from homology"/>
<dbReference type="Pfam" id="PF00079">
    <property type="entry name" value="Serpin"/>
    <property type="match status" value="1"/>
</dbReference>
<comment type="caution">
    <text evidence="7">The sequence shown here is derived from an EMBL/GenBank/DDBJ whole genome shotgun (WGS) entry which is preliminary data.</text>
</comment>
<dbReference type="InterPro" id="IPR023796">
    <property type="entry name" value="Serpin_dom"/>
</dbReference>
<dbReference type="EMBL" id="JAMKOV010000002">
    <property type="protein sequence ID" value="KAI8043007.1"/>
    <property type="molecule type" value="Genomic_DNA"/>
</dbReference>
<protein>
    <recommendedName>
        <fullName evidence="6">Serpin domain-containing protein</fullName>
    </recommendedName>
</protein>
<dbReference type="GO" id="GO:0005615">
    <property type="term" value="C:extracellular space"/>
    <property type="evidence" value="ECO:0007669"/>
    <property type="project" value="InterPro"/>
</dbReference>
<dbReference type="InterPro" id="IPR036186">
    <property type="entry name" value="Serpin_sf"/>
</dbReference>
<dbReference type="GO" id="GO:0004867">
    <property type="term" value="F:serine-type endopeptidase inhibitor activity"/>
    <property type="evidence" value="ECO:0007669"/>
    <property type="project" value="UniProtKB-KW"/>
</dbReference>
<evidence type="ECO:0000313" key="7">
    <source>
        <dbReference type="EMBL" id="KAI8043007.1"/>
    </source>
</evidence>
<organism evidence="7 8">
    <name type="scientific">Drosophila gunungcola</name>
    <name type="common">fruit fly</name>
    <dbReference type="NCBI Taxonomy" id="103775"/>
    <lineage>
        <taxon>Eukaryota</taxon>
        <taxon>Metazoa</taxon>
        <taxon>Ecdysozoa</taxon>
        <taxon>Arthropoda</taxon>
        <taxon>Hexapoda</taxon>
        <taxon>Insecta</taxon>
        <taxon>Pterygota</taxon>
        <taxon>Neoptera</taxon>
        <taxon>Endopterygota</taxon>
        <taxon>Diptera</taxon>
        <taxon>Brachycera</taxon>
        <taxon>Muscomorpha</taxon>
        <taxon>Ephydroidea</taxon>
        <taxon>Drosophilidae</taxon>
        <taxon>Drosophila</taxon>
        <taxon>Sophophora</taxon>
    </lineage>
</organism>
<dbReference type="PANTHER" id="PTHR11461:SF372">
    <property type="entry name" value="ACCESSORY GLAND PROTEIN ACP76A-RELATED"/>
    <property type="match status" value="1"/>
</dbReference>
<keyword evidence="4" id="KW-0722">Serine protease inhibitor</keyword>
<evidence type="ECO:0000313" key="8">
    <source>
        <dbReference type="Proteomes" id="UP001059596"/>
    </source>
</evidence>